<sequence>MDTPSKEDIVGVSNDACNTQNMSLDCDVIKVDLNLSLDCDVIKVDFGDQLGTTIPSAKDDQVIFDDVIQSENLNKIQELSIKVDNVLSSIESMRVVNIARDVIIDKILESVSRIETMISQLSLNNDSETPTKLSVQNTHPISRLKAKSSAIDIHTAISDDEDDLTVLDHMSFTHDDPFHIKINMDKPVSPSIRSAPKKKNMSKGKSIMETQKKLPFTHPGGIRKPKIEPKSVNKSKASYALSQPTKDYRRAVYFFSITSSMQCQFMPTPTMRLLEDQIKACAYIFSASLDPSEELVVTNTIRATRSDFAHFIPDRPITDKILELAALKCTDDQSDVSFKTTWQLPPRFVVDVFNKKDLKKKMEDYIYKFMQPTADLKFIYVPIQEDDHWYLMVISVCEHTIYHMDTHFNDDRICYRECVIKTLAHVLEQVITSNFYKDDGIQEYNKQFHDYKIERPEDIPQCSSSLNSATWVMKWMDMTYEFKPYGNNKLDDHDIRMITAVHILRSRINHKKPQIIASVEEFWNMHSSYN</sequence>
<dbReference type="Gene3D" id="3.40.395.10">
    <property type="entry name" value="Adenoviral Proteinase, Chain A"/>
    <property type="match status" value="1"/>
</dbReference>
<dbReference type="Pfam" id="PF02902">
    <property type="entry name" value="Peptidase_C48"/>
    <property type="match status" value="1"/>
</dbReference>
<dbReference type="GO" id="GO:0006508">
    <property type="term" value="P:proteolysis"/>
    <property type="evidence" value="ECO:0007669"/>
    <property type="project" value="UniProtKB-KW"/>
</dbReference>
<dbReference type="KEGG" id="adu:127740519"/>
<dbReference type="AlphaFoldDB" id="A0A9C6TBM6"/>
<keyword evidence="6" id="KW-1185">Reference proteome</keyword>
<dbReference type="RefSeq" id="XP_052107499.1">
    <property type="nucleotide sequence ID" value="XM_052251539.1"/>
</dbReference>
<evidence type="ECO:0000259" key="5">
    <source>
        <dbReference type="PROSITE" id="PS50600"/>
    </source>
</evidence>
<dbReference type="Proteomes" id="UP000515211">
    <property type="component" value="Chromosome 7"/>
</dbReference>
<dbReference type="PROSITE" id="PS50600">
    <property type="entry name" value="ULP_PROTEASE"/>
    <property type="match status" value="1"/>
</dbReference>
<proteinExistence type="inferred from homology"/>
<keyword evidence="3" id="KW-0378">Hydrolase</keyword>
<gene>
    <name evidence="7" type="primary">LOC127740519</name>
</gene>
<dbReference type="SUPFAM" id="SSF54001">
    <property type="entry name" value="Cysteine proteinases"/>
    <property type="match status" value="1"/>
</dbReference>
<feature type="region of interest" description="Disordered" evidence="4">
    <location>
        <begin position="183"/>
        <end position="206"/>
    </location>
</feature>
<protein>
    <submittedName>
        <fullName evidence="7">Uncharacterized protein LOC127740519</fullName>
    </submittedName>
</protein>
<feature type="domain" description="Ubiquitin-like protease family profile" evidence="5">
    <location>
        <begin position="301"/>
        <end position="479"/>
    </location>
</feature>
<evidence type="ECO:0000313" key="7">
    <source>
        <dbReference type="RefSeq" id="XP_052107499.1"/>
    </source>
</evidence>
<evidence type="ECO:0000313" key="6">
    <source>
        <dbReference type="Proteomes" id="UP000515211"/>
    </source>
</evidence>
<evidence type="ECO:0000256" key="4">
    <source>
        <dbReference type="SAM" id="MobiDB-lite"/>
    </source>
</evidence>
<organism evidence="6 7">
    <name type="scientific">Arachis duranensis</name>
    <name type="common">Wild peanut</name>
    <dbReference type="NCBI Taxonomy" id="130453"/>
    <lineage>
        <taxon>Eukaryota</taxon>
        <taxon>Viridiplantae</taxon>
        <taxon>Streptophyta</taxon>
        <taxon>Embryophyta</taxon>
        <taxon>Tracheophyta</taxon>
        <taxon>Spermatophyta</taxon>
        <taxon>Magnoliopsida</taxon>
        <taxon>eudicotyledons</taxon>
        <taxon>Gunneridae</taxon>
        <taxon>Pentapetalae</taxon>
        <taxon>rosids</taxon>
        <taxon>fabids</taxon>
        <taxon>Fabales</taxon>
        <taxon>Fabaceae</taxon>
        <taxon>Papilionoideae</taxon>
        <taxon>50 kb inversion clade</taxon>
        <taxon>dalbergioids sensu lato</taxon>
        <taxon>Dalbergieae</taxon>
        <taxon>Pterocarpus clade</taxon>
        <taxon>Arachis</taxon>
    </lineage>
</organism>
<evidence type="ECO:0000256" key="2">
    <source>
        <dbReference type="ARBA" id="ARBA00022670"/>
    </source>
</evidence>
<dbReference type="GO" id="GO:0008234">
    <property type="term" value="F:cysteine-type peptidase activity"/>
    <property type="evidence" value="ECO:0007669"/>
    <property type="project" value="InterPro"/>
</dbReference>
<evidence type="ECO:0000256" key="1">
    <source>
        <dbReference type="ARBA" id="ARBA00005234"/>
    </source>
</evidence>
<dbReference type="GeneID" id="127740519"/>
<reference evidence="6" key="1">
    <citation type="journal article" date="2016" name="Nat. Genet.">
        <title>The genome sequences of Arachis duranensis and Arachis ipaensis, the diploid ancestors of cultivated peanut.</title>
        <authorList>
            <person name="Bertioli D.J."/>
            <person name="Cannon S.B."/>
            <person name="Froenicke L."/>
            <person name="Huang G."/>
            <person name="Farmer A.D."/>
            <person name="Cannon E.K."/>
            <person name="Liu X."/>
            <person name="Gao D."/>
            <person name="Clevenger J."/>
            <person name="Dash S."/>
            <person name="Ren L."/>
            <person name="Moretzsohn M.C."/>
            <person name="Shirasawa K."/>
            <person name="Huang W."/>
            <person name="Vidigal B."/>
            <person name="Abernathy B."/>
            <person name="Chu Y."/>
            <person name="Niederhuth C.E."/>
            <person name="Umale P."/>
            <person name="Araujo A.C."/>
            <person name="Kozik A."/>
            <person name="Kim K.D."/>
            <person name="Burow M.D."/>
            <person name="Varshney R.K."/>
            <person name="Wang X."/>
            <person name="Zhang X."/>
            <person name="Barkley N."/>
            <person name="Guimaraes P.M."/>
            <person name="Isobe S."/>
            <person name="Guo B."/>
            <person name="Liao B."/>
            <person name="Stalker H.T."/>
            <person name="Schmitz R.J."/>
            <person name="Scheffler B.E."/>
            <person name="Leal-Bertioli S.C."/>
            <person name="Xun X."/>
            <person name="Jackson S.A."/>
            <person name="Michelmore R."/>
            <person name="Ozias-Akins P."/>
        </authorList>
    </citation>
    <scope>NUCLEOTIDE SEQUENCE [LARGE SCALE GENOMIC DNA]</scope>
    <source>
        <strain evidence="6">cv. V14167</strain>
    </source>
</reference>
<dbReference type="InterPro" id="IPR003653">
    <property type="entry name" value="Peptidase_C48_C"/>
</dbReference>
<dbReference type="InterPro" id="IPR038765">
    <property type="entry name" value="Papain-like_cys_pep_sf"/>
</dbReference>
<keyword evidence="2" id="KW-0645">Protease</keyword>
<accession>A0A9C6TBM6</accession>
<name>A0A9C6TBM6_ARADU</name>
<reference evidence="7" key="2">
    <citation type="submission" date="2025-08" db="UniProtKB">
        <authorList>
            <consortium name="RefSeq"/>
        </authorList>
    </citation>
    <scope>IDENTIFICATION</scope>
    <source>
        <tissue evidence="7">Whole plant</tissue>
    </source>
</reference>
<comment type="similarity">
    <text evidence="1">Belongs to the peptidase C48 family.</text>
</comment>
<evidence type="ECO:0000256" key="3">
    <source>
        <dbReference type="ARBA" id="ARBA00022801"/>
    </source>
</evidence>